<sequence length="172" mass="19311">MAEQSNPFDVSELMYLFDPNRYMEQVRRLMQQYGLPSMDPQVLMEAQRRNMEAVVAANRTLLEGTEALMRHQADLMREVFEEMNRSAGQLSADEDPAQRAARQMDMVGRIYDHLSGHLREASQQVLRTQEATMTQLDARFRDSLQELRGMSASPGEGKPAGKGSTGSGASPD</sequence>
<evidence type="ECO:0000313" key="3">
    <source>
        <dbReference type="EMBL" id="SFM45379.1"/>
    </source>
</evidence>
<reference evidence="3 4" key="1">
    <citation type="submission" date="2016-10" db="EMBL/GenBank/DDBJ databases">
        <authorList>
            <person name="de Groot N.N."/>
        </authorList>
    </citation>
    <scope>NUCLEOTIDE SEQUENCE [LARGE SCALE GENOMIC DNA]</scope>
    <source>
        <strain evidence="3 4">DSM 4180</strain>
    </source>
</reference>
<evidence type="ECO:0000256" key="1">
    <source>
        <dbReference type="SAM" id="MobiDB-lite"/>
    </source>
</evidence>
<dbReference type="InterPro" id="IPR018968">
    <property type="entry name" value="Phasin"/>
</dbReference>
<dbReference type="RefSeq" id="WP_090484524.1">
    <property type="nucleotide sequence ID" value="NZ_FOUO01000006.1"/>
</dbReference>
<feature type="region of interest" description="Disordered" evidence="1">
    <location>
        <begin position="142"/>
        <end position="172"/>
    </location>
</feature>
<accession>A0A1I4QZA9</accession>
<evidence type="ECO:0000313" key="4">
    <source>
        <dbReference type="Proteomes" id="UP000199556"/>
    </source>
</evidence>
<organism evidence="3 4">
    <name type="scientific">Ectothiorhodospira mobilis</name>
    <dbReference type="NCBI Taxonomy" id="195064"/>
    <lineage>
        <taxon>Bacteria</taxon>
        <taxon>Pseudomonadati</taxon>
        <taxon>Pseudomonadota</taxon>
        <taxon>Gammaproteobacteria</taxon>
        <taxon>Chromatiales</taxon>
        <taxon>Ectothiorhodospiraceae</taxon>
        <taxon>Ectothiorhodospira</taxon>
    </lineage>
</organism>
<evidence type="ECO:0000259" key="2">
    <source>
        <dbReference type="Pfam" id="PF09361"/>
    </source>
</evidence>
<dbReference type="AlphaFoldDB" id="A0A1I4QZA9"/>
<dbReference type="Pfam" id="PF09361">
    <property type="entry name" value="Phasin_2"/>
    <property type="match status" value="1"/>
</dbReference>
<dbReference type="Proteomes" id="UP000199556">
    <property type="component" value="Unassembled WGS sequence"/>
</dbReference>
<dbReference type="EMBL" id="FOUO01000006">
    <property type="protein sequence ID" value="SFM45379.1"/>
    <property type="molecule type" value="Genomic_DNA"/>
</dbReference>
<dbReference type="STRING" id="195064.SAMN05421721_10623"/>
<keyword evidence="4" id="KW-1185">Reference proteome</keyword>
<feature type="domain" description="Phasin" evidence="2">
    <location>
        <begin position="43"/>
        <end position="136"/>
    </location>
</feature>
<protein>
    <submittedName>
        <fullName evidence="3">Phasin protein</fullName>
    </submittedName>
</protein>
<name>A0A1I4QZA9_ECTMO</name>
<dbReference type="OrthoDB" id="5795350at2"/>
<gene>
    <name evidence="3" type="ORF">SAMN05421721_10623</name>
</gene>
<proteinExistence type="predicted"/>